<accession>A0AA37N3C7</accession>
<comment type="caution">
    <text evidence="1">The sequence shown here is derived from an EMBL/GenBank/DDBJ whole genome shotgun (WGS) entry which is preliminary data.</text>
</comment>
<proteinExistence type="predicted"/>
<sequence>MNNFWETNFKADLGGFYEFAYTVRTMENVSAPEALESCETDNEGLLAFYIEKA</sequence>
<evidence type="ECO:0000313" key="1">
    <source>
        <dbReference type="EMBL" id="GKH00550.1"/>
    </source>
</evidence>
<evidence type="ECO:0000313" key="2">
    <source>
        <dbReference type="Proteomes" id="UP001055091"/>
    </source>
</evidence>
<dbReference type="EMBL" id="BQNJ01000001">
    <property type="protein sequence ID" value="GKH00550.1"/>
    <property type="molecule type" value="Genomic_DNA"/>
</dbReference>
<dbReference type="GeneID" id="93148175"/>
<dbReference type="RefSeq" id="WP_006774004.1">
    <property type="nucleotide sequence ID" value="NZ_BQNJ01000001.1"/>
</dbReference>
<protein>
    <submittedName>
        <fullName evidence="1">Uncharacterized protein</fullName>
    </submittedName>
</protein>
<organism evidence="1 2">
    <name type="scientific">Hungatella hathewayi</name>
    <dbReference type="NCBI Taxonomy" id="154046"/>
    <lineage>
        <taxon>Bacteria</taxon>
        <taxon>Bacillati</taxon>
        <taxon>Bacillota</taxon>
        <taxon>Clostridia</taxon>
        <taxon>Lachnospirales</taxon>
        <taxon>Lachnospiraceae</taxon>
        <taxon>Hungatella</taxon>
    </lineage>
</organism>
<dbReference type="AlphaFoldDB" id="A0AA37N3C7"/>
<name>A0AA37N3C7_9FIRM</name>
<dbReference type="Proteomes" id="UP001055091">
    <property type="component" value="Unassembled WGS sequence"/>
</dbReference>
<gene>
    <name evidence="1" type="ORF">CE91St55_25310</name>
</gene>
<reference evidence="1" key="1">
    <citation type="submission" date="2022-01" db="EMBL/GenBank/DDBJ databases">
        <title>Novel bile acid biosynthetic pathways are enriched in the microbiome of centenarians.</title>
        <authorList>
            <person name="Sato Y."/>
            <person name="Atarashi K."/>
            <person name="Plichta R.D."/>
            <person name="Arai Y."/>
            <person name="Sasajima S."/>
            <person name="Kearney M.S."/>
            <person name="Suda W."/>
            <person name="Takeshita K."/>
            <person name="Sasaki T."/>
            <person name="Okamoto S."/>
            <person name="Skelly N.A."/>
            <person name="Okamura Y."/>
            <person name="Vlamakis H."/>
            <person name="Li Y."/>
            <person name="Tanoue T."/>
            <person name="Takei H."/>
            <person name="Nittono H."/>
            <person name="Narushima S."/>
            <person name="Irie J."/>
            <person name="Itoh H."/>
            <person name="Moriya K."/>
            <person name="Sugiura Y."/>
            <person name="Suematsu M."/>
            <person name="Moritoki N."/>
            <person name="Shibata S."/>
            <person name="Littman R.D."/>
            <person name="Fischbach A.M."/>
            <person name="Uwamino Y."/>
            <person name="Inoue T."/>
            <person name="Honda A."/>
            <person name="Hattori M."/>
            <person name="Murai T."/>
            <person name="Xavier J.R."/>
            <person name="Hirose N."/>
            <person name="Honda K."/>
        </authorList>
    </citation>
    <scope>NUCLEOTIDE SEQUENCE</scope>
    <source>
        <strain evidence="1">CE91-St55</strain>
    </source>
</reference>